<feature type="transmembrane region" description="Helical" evidence="2">
    <location>
        <begin position="107"/>
        <end position="137"/>
    </location>
</feature>
<dbReference type="EMBL" id="CP000884">
    <property type="protein sequence ID" value="ABX33189.1"/>
    <property type="molecule type" value="Genomic_DNA"/>
</dbReference>
<name>A9BRD1_DELAS</name>
<dbReference type="NCBIfam" id="TIGR00254">
    <property type="entry name" value="GGDEF"/>
    <property type="match status" value="1"/>
</dbReference>
<dbReference type="PROSITE" id="PS50887">
    <property type="entry name" value="GGDEF"/>
    <property type="match status" value="1"/>
</dbReference>
<feature type="transmembrane region" description="Helical" evidence="2">
    <location>
        <begin position="149"/>
        <end position="167"/>
    </location>
</feature>
<keyword evidence="5" id="KW-1185">Reference proteome</keyword>
<organism evidence="4 5">
    <name type="scientific">Delftia acidovorans (strain DSM 14801 / SPH-1)</name>
    <dbReference type="NCBI Taxonomy" id="398578"/>
    <lineage>
        <taxon>Bacteria</taxon>
        <taxon>Pseudomonadati</taxon>
        <taxon>Pseudomonadota</taxon>
        <taxon>Betaproteobacteria</taxon>
        <taxon>Burkholderiales</taxon>
        <taxon>Comamonadaceae</taxon>
        <taxon>Delftia</taxon>
    </lineage>
</organism>
<dbReference type="GO" id="GO:0005886">
    <property type="term" value="C:plasma membrane"/>
    <property type="evidence" value="ECO:0007669"/>
    <property type="project" value="TreeGrafter"/>
</dbReference>
<accession>A9BRD1</accession>
<proteinExistence type="predicted"/>
<dbReference type="PANTHER" id="PTHR45138">
    <property type="entry name" value="REGULATORY COMPONENTS OF SENSORY TRANSDUCTION SYSTEM"/>
    <property type="match status" value="1"/>
</dbReference>
<dbReference type="CDD" id="cd01949">
    <property type="entry name" value="GGDEF"/>
    <property type="match status" value="1"/>
</dbReference>
<dbReference type="Proteomes" id="UP000000784">
    <property type="component" value="Chromosome"/>
</dbReference>
<keyword evidence="2" id="KW-0472">Membrane</keyword>
<dbReference type="GO" id="GO:0052621">
    <property type="term" value="F:diguanylate cyclase activity"/>
    <property type="evidence" value="ECO:0007669"/>
    <property type="project" value="UniProtKB-EC"/>
</dbReference>
<evidence type="ECO:0000256" key="1">
    <source>
        <dbReference type="ARBA" id="ARBA00012528"/>
    </source>
</evidence>
<dbReference type="GO" id="GO:1902201">
    <property type="term" value="P:negative regulation of bacterial-type flagellum-dependent cell motility"/>
    <property type="evidence" value="ECO:0007669"/>
    <property type="project" value="TreeGrafter"/>
</dbReference>
<dbReference type="KEGG" id="dac:Daci_0543"/>
<dbReference type="eggNOG" id="COG3706">
    <property type="taxonomic scope" value="Bacteria"/>
</dbReference>
<dbReference type="STRING" id="398578.Daci_0543"/>
<feature type="domain" description="GGDEF" evidence="3">
    <location>
        <begin position="273"/>
        <end position="413"/>
    </location>
</feature>
<evidence type="ECO:0000256" key="2">
    <source>
        <dbReference type="SAM" id="Phobius"/>
    </source>
</evidence>
<dbReference type="SUPFAM" id="SSF55073">
    <property type="entry name" value="Nucleotide cyclase"/>
    <property type="match status" value="1"/>
</dbReference>
<feature type="transmembrane region" description="Helical" evidence="2">
    <location>
        <begin position="67"/>
        <end position="86"/>
    </location>
</feature>
<dbReference type="InterPro" id="IPR043128">
    <property type="entry name" value="Rev_trsase/Diguanyl_cyclase"/>
</dbReference>
<sequence>MACALGRGADVFSEDAMSRQLPYPPQHTPAQPAQPPAGASAHLLPLAAWAVGAALLAAHVLAGPSSWKAWAAYAALSALAGMAWVWRCHAAGLPLTRTLRGHGWIQATMALLLAAWQPSLAWASALLWLAAIAWLPWDGEREQALHLPAGQIVLLCAMLAMLCAVVVARPMPQMAPGSVAVRILWLASVLLPLAVHALALWQALSRMQRQYTEELAQLSSYCGQLADDVQQLQTRVGSLQLPTGRDTLTGVANYSRLMDAVDGLRERHARKPEPFCVVLLELDPWVERAGVHPPHKGPSLQERVLLMLSGLLVTHLRTVDGIGRYRDDTFMLVMPDTASVQAVWALQRVREGVRQQHWSEKPIPDPDKDPLTLTLAVAEFQAGETSERLVQRAEAALAHGRACGRNQIVVAEDVRPPRTS</sequence>
<dbReference type="Gene3D" id="3.30.70.270">
    <property type="match status" value="1"/>
</dbReference>
<keyword evidence="2" id="KW-1133">Transmembrane helix</keyword>
<dbReference type="InterPro" id="IPR029787">
    <property type="entry name" value="Nucleotide_cyclase"/>
</dbReference>
<feature type="transmembrane region" description="Helical" evidence="2">
    <location>
        <begin position="179"/>
        <end position="201"/>
    </location>
</feature>
<dbReference type="AlphaFoldDB" id="A9BRD1"/>
<dbReference type="HOGENOM" id="CLU_680989_0_0_4"/>
<dbReference type="Pfam" id="PF00990">
    <property type="entry name" value="GGDEF"/>
    <property type="match status" value="1"/>
</dbReference>
<dbReference type="SMART" id="SM00267">
    <property type="entry name" value="GGDEF"/>
    <property type="match status" value="1"/>
</dbReference>
<keyword evidence="2" id="KW-0812">Transmembrane</keyword>
<evidence type="ECO:0000259" key="3">
    <source>
        <dbReference type="PROSITE" id="PS50887"/>
    </source>
</evidence>
<gene>
    <name evidence="4" type="ordered locus">Daci_0543</name>
</gene>
<feature type="transmembrane region" description="Helical" evidence="2">
    <location>
        <begin position="43"/>
        <end position="61"/>
    </location>
</feature>
<dbReference type="InterPro" id="IPR000160">
    <property type="entry name" value="GGDEF_dom"/>
</dbReference>
<dbReference type="EC" id="2.7.7.65" evidence="1"/>
<dbReference type="GO" id="GO:0043709">
    <property type="term" value="P:cell adhesion involved in single-species biofilm formation"/>
    <property type="evidence" value="ECO:0007669"/>
    <property type="project" value="TreeGrafter"/>
</dbReference>
<reference evidence="5" key="2">
    <citation type="submission" date="2007-11" db="EMBL/GenBank/DDBJ databases">
        <title>Complete sequence of Delftia acidovorans DSM 14801 / SPH-1.</title>
        <authorList>
            <person name="Copeland A."/>
            <person name="Lucas S."/>
            <person name="Lapidus A."/>
            <person name="Barry K."/>
            <person name="Glavina del Rio T."/>
            <person name="Dalin E."/>
            <person name="Tice H."/>
            <person name="Pitluck S."/>
            <person name="Lowry S."/>
            <person name="Clum A."/>
            <person name="Schmutz J."/>
            <person name="Larimer F."/>
            <person name="Land M."/>
            <person name="Hauser L."/>
            <person name="Kyrpides N."/>
            <person name="Kim E."/>
            <person name="Schleheck D."/>
            <person name="Richardson P."/>
        </authorList>
    </citation>
    <scope>NUCLEOTIDE SEQUENCE [LARGE SCALE GENOMIC DNA]</scope>
    <source>
        <strain evidence="5">DSM 14801 / SPH-1</strain>
    </source>
</reference>
<evidence type="ECO:0000313" key="5">
    <source>
        <dbReference type="Proteomes" id="UP000000784"/>
    </source>
</evidence>
<evidence type="ECO:0000313" key="4">
    <source>
        <dbReference type="EMBL" id="ABX33189.1"/>
    </source>
</evidence>
<reference evidence="4 5" key="1">
    <citation type="journal article" date="2004" name="Appl. Environ. Microbiol.">
        <title>Mineralization of individual congeners of linear alkylbenzenesulfonate by defined pairs of heterotrophic bacteria.</title>
        <authorList>
            <person name="Schleheck D."/>
            <person name="Knepper T.P."/>
            <person name="Fischer K."/>
            <person name="Cook A.M."/>
        </authorList>
    </citation>
    <scope>NUCLEOTIDE SEQUENCE [LARGE SCALE GENOMIC DNA]</scope>
    <source>
        <strain evidence="5">DSM 14801 / SPH-1</strain>
    </source>
</reference>
<protein>
    <recommendedName>
        <fullName evidence="1">diguanylate cyclase</fullName>
        <ecNumber evidence="1">2.7.7.65</ecNumber>
    </recommendedName>
</protein>
<dbReference type="PANTHER" id="PTHR45138:SF24">
    <property type="entry name" value="DIGUANYLATE CYCLASE DGCC-RELATED"/>
    <property type="match status" value="1"/>
</dbReference>
<dbReference type="InterPro" id="IPR050469">
    <property type="entry name" value="Diguanylate_Cyclase"/>
</dbReference>